<dbReference type="GO" id="GO:0003677">
    <property type="term" value="F:DNA binding"/>
    <property type="evidence" value="ECO:0007669"/>
    <property type="project" value="UniProtKB-UniRule"/>
</dbReference>
<dbReference type="Gene3D" id="1.20.1580.10">
    <property type="entry name" value="ABC transporter ATPase like domain"/>
    <property type="match status" value="2"/>
</dbReference>
<evidence type="ECO:0000256" key="11">
    <source>
        <dbReference type="ARBA" id="ARBA00022881"/>
    </source>
</evidence>
<comment type="subunit">
    <text evidence="18">Forms a heterotetramer with UvrB during the search for lesions.</text>
</comment>
<feature type="region of interest" description="Disordered" evidence="19">
    <location>
        <begin position="925"/>
        <end position="946"/>
    </location>
</feature>
<dbReference type="InterPro" id="IPR004602">
    <property type="entry name" value="UvrA"/>
</dbReference>
<dbReference type="PROSITE" id="PS50893">
    <property type="entry name" value="ABC_TRANSPORTER_2"/>
    <property type="match status" value="1"/>
</dbReference>
<feature type="zinc finger region" description="C4-type" evidence="18">
    <location>
        <begin position="256"/>
        <end position="283"/>
    </location>
</feature>
<keyword evidence="9 18" id="KW-0862">Zinc</keyword>
<dbReference type="InterPro" id="IPR041552">
    <property type="entry name" value="UvrA_DNA-bd"/>
</dbReference>
<dbReference type="GO" id="GO:0008270">
    <property type="term" value="F:zinc ion binding"/>
    <property type="evidence" value="ECO:0007669"/>
    <property type="project" value="UniProtKB-UniRule"/>
</dbReference>
<dbReference type="PROSITE" id="PS00211">
    <property type="entry name" value="ABC_TRANSPORTER_1"/>
    <property type="match status" value="2"/>
</dbReference>
<comment type="similarity">
    <text evidence="15 18">Belongs to the ABC transporter superfamily. UvrA family.</text>
</comment>
<keyword evidence="5 18" id="KW-0547">Nucleotide-binding</keyword>
<evidence type="ECO:0000256" key="14">
    <source>
        <dbReference type="ARBA" id="ARBA00023236"/>
    </source>
</evidence>
<keyword evidence="10 18" id="KW-0067">ATP-binding</keyword>
<evidence type="ECO:0000256" key="15">
    <source>
        <dbReference type="ARBA" id="ARBA00038000"/>
    </source>
</evidence>
<evidence type="ECO:0000256" key="12">
    <source>
        <dbReference type="ARBA" id="ARBA00023125"/>
    </source>
</evidence>
<feature type="domain" description="ABC transporter" evidence="20">
    <location>
        <begin position="601"/>
        <end position="939"/>
    </location>
</feature>
<name>A0A851HUJ5_9GAMM</name>
<dbReference type="Gene3D" id="3.40.50.300">
    <property type="entry name" value="P-loop containing nucleotide triphosphate hydrolases"/>
    <property type="match status" value="2"/>
</dbReference>
<dbReference type="InterPro" id="IPR003439">
    <property type="entry name" value="ABC_transporter-like_ATP-bd"/>
</dbReference>
<comment type="function">
    <text evidence="18">The UvrABC repair system catalyzes the recognition and processing of DNA lesions. UvrA is an ATPase and a DNA-binding protein. A damage recognition complex composed of 2 UvrA and 2 UvrB subunits scans DNA for abnormalities. When the presence of a lesion has been verified by UvrB, the UvrA molecules dissociate.</text>
</comment>
<dbReference type="InterPro" id="IPR013815">
    <property type="entry name" value="ATP_grasp_subdomain_1"/>
</dbReference>
<dbReference type="Pfam" id="PF17755">
    <property type="entry name" value="UvrA_DNA-bind"/>
    <property type="match status" value="1"/>
</dbReference>
<evidence type="ECO:0000256" key="3">
    <source>
        <dbReference type="ARBA" id="ARBA00022723"/>
    </source>
</evidence>
<dbReference type="EMBL" id="JABEVQ010000008">
    <property type="protein sequence ID" value="NWN92727.1"/>
    <property type="molecule type" value="Genomic_DNA"/>
</dbReference>
<evidence type="ECO:0000256" key="16">
    <source>
        <dbReference type="ARBA" id="ARBA00039316"/>
    </source>
</evidence>
<dbReference type="GO" id="GO:0005737">
    <property type="term" value="C:cytoplasm"/>
    <property type="evidence" value="ECO:0007669"/>
    <property type="project" value="UniProtKB-SubCell"/>
</dbReference>
<keyword evidence="8 18" id="KW-0863">Zinc-finger</keyword>
<dbReference type="GO" id="GO:0009381">
    <property type="term" value="F:excinuclease ABC activity"/>
    <property type="evidence" value="ECO:0007669"/>
    <property type="project" value="UniProtKB-UniRule"/>
</dbReference>
<evidence type="ECO:0000256" key="19">
    <source>
        <dbReference type="SAM" id="MobiDB-lite"/>
    </source>
</evidence>
<proteinExistence type="inferred from homology"/>
<dbReference type="Pfam" id="PF17760">
    <property type="entry name" value="UvrA_inter"/>
    <property type="match status" value="1"/>
</dbReference>
<evidence type="ECO:0000256" key="18">
    <source>
        <dbReference type="HAMAP-Rule" id="MF_00205"/>
    </source>
</evidence>
<evidence type="ECO:0000256" key="2">
    <source>
        <dbReference type="ARBA" id="ARBA00022490"/>
    </source>
</evidence>
<organism evidence="21 22">
    <name type="scientific">Marinobacter adhaerens</name>
    <dbReference type="NCBI Taxonomy" id="1033846"/>
    <lineage>
        <taxon>Bacteria</taxon>
        <taxon>Pseudomonadati</taxon>
        <taxon>Pseudomonadota</taxon>
        <taxon>Gammaproteobacteria</taxon>
        <taxon>Pseudomonadales</taxon>
        <taxon>Marinobacteraceae</taxon>
        <taxon>Marinobacter</taxon>
    </lineage>
</organism>
<dbReference type="Gene3D" id="3.30.1490.20">
    <property type="entry name" value="ATP-grasp fold, A domain"/>
    <property type="match status" value="1"/>
</dbReference>
<keyword evidence="13 18" id="KW-0234">DNA repair</keyword>
<sequence length="946" mass="104385">MDHIQIKGARTHNLQNIDLDIPRDKLIVITGLSGSGKSSLAFDTLYAEGQRRYVESLSTYARQFLSMMEKPDIDHIEGLSPAISIEQKSTSHNPRSTVGTITEIYDYLRLLFARAGEPRCPDHGQPLEAQTISQMVDQVLAMPEASKLMILAPVIRDRKGEHLQVIETMRSQGFIRLRVDGTVYDIDDVPSLDKKRKHQIDVLVDRFKVKPGLEQRLAESFETALGLADGIALVAPMDADTSSDGEEQTFSAKYACTQCGYALSELEPKLFSFNSPAGACPTCDGLGVKQFFDADKLVQHPESTIAAGAIKGWDRRAVYYFQMLGSIAEHYGMDLDTPWQEFPEDFRTLLLFGSGAEEIPFRYVNSRGHIMERSHTFEGIIPNLERRYRETDSQSVREELARNLSTQPCKACHGSRLRRSARHVFIEERNLPDITHLPIGEAYTYFDTLELPGRKGEIAEKITREIHQRLEFLVNVGLEYLTLERSADTLSGGEAQRIRLASQIGAGLVGVMYILDEPSIGLHQRDNDRLLRTLTHLRDLGNTVIVVEHDEDAIRSADHVIDIGPGAGVHGGKVIAQGTPAQILATPESLTGQYLSGAKEIAIPDTRHTGNGQTLTLTGATGNNLKNVTLNLPLGVMTCITGVSGSGKSTLINSTLYPIAATQLNKATSLSHAPYTDLKGLDNLDKVIDIDQSPIGRTPRSNPATYTGIFTPVRELFAGTQEARSRGYKPGRFSFNVKGGRCEACQGDGLIKVEMHFLPDVYVPCDVCKGKRYNRETLEVRYKGKNISEVLDMTVEEGREFFDAVPFLARKLQTLMDVGLSYIRLGQSAITLSGGEAQRVKLAKELSKRDTGKTLYILDEPTTGLHFYDIQQLLNVLQRLRDHGNTVVVIEHNLDVIKTADWVIDLGPEGGSGGGEIIAEGTPEQVAASPGSHTGHYLKPVLTRPD</sequence>
<keyword evidence="12 18" id="KW-0238">DNA-binding</keyword>
<keyword evidence="14 18" id="KW-0742">SOS response</keyword>
<keyword evidence="2 18" id="KW-0963">Cytoplasm</keyword>
<dbReference type="FunFam" id="1.10.8.280:FF:000001">
    <property type="entry name" value="UvrABC system protein A"/>
    <property type="match status" value="1"/>
</dbReference>
<keyword evidence="21" id="KW-0378">Hydrolase</keyword>
<dbReference type="GO" id="GO:0005524">
    <property type="term" value="F:ATP binding"/>
    <property type="evidence" value="ECO:0007669"/>
    <property type="project" value="UniProtKB-UniRule"/>
</dbReference>
<dbReference type="AlphaFoldDB" id="A0A851HUJ5"/>
<feature type="binding site" evidence="18">
    <location>
        <begin position="31"/>
        <end position="38"/>
    </location>
    <ligand>
        <name>ATP</name>
        <dbReference type="ChEBI" id="CHEBI:30616"/>
    </ligand>
</feature>
<dbReference type="HAMAP" id="MF_00205">
    <property type="entry name" value="UvrA"/>
    <property type="match status" value="1"/>
</dbReference>
<evidence type="ECO:0000313" key="22">
    <source>
        <dbReference type="Proteomes" id="UP000536442"/>
    </source>
</evidence>
<evidence type="ECO:0000256" key="13">
    <source>
        <dbReference type="ARBA" id="ARBA00023204"/>
    </source>
</evidence>
<evidence type="ECO:0000256" key="4">
    <source>
        <dbReference type="ARBA" id="ARBA00022737"/>
    </source>
</evidence>
<feature type="binding site" evidence="18">
    <location>
        <begin position="642"/>
        <end position="649"/>
    </location>
    <ligand>
        <name>ATP</name>
        <dbReference type="ChEBI" id="CHEBI:30616"/>
    </ligand>
</feature>
<evidence type="ECO:0000313" key="21">
    <source>
        <dbReference type="EMBL" id="NWN92727.1"/>
    </source>
</evidence>
<feature type="zinc finger region" description="C4-type" evidence="18">
    <location>
        <begin position="742"/>
        <end position="768"/>
    </location>
</feature>
<dbReference type="GO" id="GO:0009380">
    <property type="term" value="C:excinuclease repair complex"/>
    <property type="evidence" value="ECO:0007669"/>
    <property type="project" value="InterPro"/>
</dbReference>
<dbReference type="SUPFAM" id="SSF52540">
    <property type="entry name" value="P-loop containing nucleoside triphosphate hydrolases"/>
    <property type="match status" value="2"/>
</dbReference>
<evidence type="ECO:0000256" key="10">
    <source>
        <dbReference type="ARBA" id="ARBA00022840"/>
    </source>
</evidence>
<evidence type="ECO:0000256" key="9">
    <source>
        <dbReference type="ARBA" id="ARBA00022833"/>
    </source>
</evidence>
<comment type="caution">
    <text evidence="21">The sequence shown here is derived from an EMBL/GenBank/DDBJ whole genome shotgun (WGS) entry which is preliminary data.</text>
</comment>
<dbReference type="InterPro" id="IPR027417">
    <property type="entry name" value="P-loop_NTPase"/>
</dbReference>
<dbReference type="GO" id="GO:0009432">
    <property type="term" value="P:SOS response"/>
    <property type="evidence" value="ECO:0007669"/>
    <property type="project" value="UniProtKB-UniRule"/>
</dbReference>
<dbReference type="FunFam" id="1.20.1580.10:FF:000002">
    <property type="entry name" value="UvrABC system protein A"/>
    <property type="match status" value="1"/>
</dbReference>
<dbReference type="NCBIfam" id="NF001503">
    <property type="entry name" value="PRK00349.1"/>
    <property type="match status" value="1"/>
</dbReference>
<dbReference type="GO" id="GO:0016887">
    <property type="term" value="F:ATP hydrolysis activity"/>
    <property type="evidence" value="ECO:0007669"/>
    <property type="project" value="InterPro"/>
</dbReference>
<evidence type="ECO:0000256" key="6">
    <source>
        <dbReference type="ARBA" id="ARBA00022763"/>
    </source>
</evidence>
<keyword evidence="11 18" id="KW-0267">Excision nuclease</keyword>
<dbReference type="CDD" id="cd03271">
    <property type="entry name" value="ABC_UvrA_II"/>
    <property type="match status" value="1"/>
</dbReference>
<dbReference type="InterPro" id="IPR041102">
    <property type="entry name" value="UvrA_inter"/>
</dbReference>
<gene>
    <name evidence="18 21" type="primary">uvrA</name>
    <name evidence="21" type="ORF">HLV39_14615</name>
</gene>
<dbReference type="PANTHER" id="PTHR43152:SF3">
    <property type="entry name" value="UVRABC SYSTEM PROTEIN A"/>
    <property type="match status" value="1"/>
</dbReference>
<comment type="subcellular location">
    <subcellularLocation>
        <location evidence="1 18">Cytoplasm</location>
    </subcellularLocation>
</comment>
<dbReference type="Proteomes" id="UP000536442">
    <property type="component" value="Unassembled WGS sequence"/>
</dbReference>
<evidence type="ECO:0000256" key="5">
    <source>
        <dbReference type="ARBA" id="ARBA00022741"/>
    </source>
</evidence>
<evidence type="ECO:0000256" key="1">
    <source>
        <dbReference type="ARBA" id="ARBA00004496"/>
    </source>
</evidence>
<evidence type="ECO:0000256" key="17">
    <source>
        <dbReference type="ARBA" id="ARBA00042156"/>
    </source>
</evidence>
<dbReference type="NCBIfam" id="TIGR00630">
    <property type="entry name" value="uvra"/>
    <property type="match status" value="1"/>
</dbReference>
<keyword evidence="22" id="KW-1185">Reference proteome</keyword>
<dbReference type="InterPro" id="IPR017871">
    <property type="entry name" value="ABC_transporter-like_CS"/>
</dbReference>
<keyword evidence="3 18" id="KW-0479">Metal-binding</keyword>
<keyword evidence="6 18" id="KW-0227">DNA damage</keyword>
<dbReference type="CDD" id="cd03270">
    <property type="entry name" value="ABC_UvrA_I"/>
    <property type="match status" value="1"/>
</dbReference>
<keyword evidence="7 18" id="KW-0228">DNA excision</keyword>
<dbReference type="Gene3D" id="1.10.8.280">
    <property type="entry name" value="ABC transporter ATPase domain-like"/>
    <property type="match status" value="1"/>
</dbReference>
<reference evidence="21 22" key="1">
    <citation type="submission" date="2020-03" db="EMBL/GenBank/DDBJ databases">
        <title>Metagenomic, metatranscriptomic, and metabolomic analyses revealed the key microbes and metabolic features during the fermentation of ganjang, Korean traditional soy sauce.</title>
        <authorList>
            <person name="Chun B.H."/>
            <person name="Jeon C.O."/>
        </authorList>
    </citation>
    <scope>NUCLEOTIDE SEQUENCE [LARGE SCALE GENOMIC DNA]</scope>
    <source>
        <strain evidence="21 22">KG14</strain>
    </source>
</reference>
<dbReference type="PANTHER" id="PTHR43152">
    <property type="entry name" value="UVRABC SYSTEM PROTEIN A"/>
    <property type="match status" value="1"/>
</dbReference>
<evidence type="ECO:0000259" key="20">
    <source>
        <dbReference type="PROSITE" id="PS50893"/>
    </source>
</evidence>
<evidence type="ECO:0000256" key="7">
    <source>
        <dbReference type="ARBA" id="ARBA00022769"/>
    </source>
</evidence>
<protein>
    <recommendedName>
        <fullName evidence="16 18">UvrABC system protein A</fullName>
        <shortName evidence="18">UvrA protein</shortName>
    </recommendedName>
    <alternativeName>
        <fullName evidence="17 18">Excinuclease ABC subunit A</fullName>
    </alternativeName>
</protein>
<accession>A0A851HUJ5</accession>
<keyword evidence="4 18" id="KW-0677">Repeat</keyword>
<evidence type="ECO:0000256" key="8">
    <source>
        <dbReference type="ARBA" id="ARBA00022771"/>
    </source>
</evidence>
<dbReference type="GO" id="GO:0006289">
    <property type="term" value="P:nucleotide-excision repair"/>
    <property type="evidence" value="ECO:0007669"/>
    <property type="project" value="UniProtKB-UniRule"/>
</dbReference>